<reference evidence="1 2" key="1">
    <citation type="journal article" date="2012" name="Genet. Mol. Biol.">
        <title>Analysis of 16S rRNA and mxaF genes revealing insights into Methylobacterium niche-specific plant association.</title>
        <authorList>
            <person name="Dourado M.N."/>
            <person name="Andreote F.D."/>
            <person name="Dini-Andreote F."/>
            <person name="Conti R."/>
            <person name="Araujo J.M."/>
            <person name="Araujo W.L."/>
        </authorList>
    </citation>
    <scope>NUCLEOTIDE SEQUENCE [LARGE SCALE GENOMIC DNA]</scope>
    <source>
        <strain evidence="1 2">TC3-10</strain>
    </source>
</reference>
<name>A0ABU7TKY3_9HYPH</name>
<evidence type="ECO:0000313" key="1">
    <source>
        <dbReference type="EMBL" id="MEE7490372.1"/>
    </source>
</evidence>
<evidence type="ECO:0000313" key="2">
    <source>
        <dbReference type="Proteomes" id="UP001355206"/>
    </source>
</evidence>
<comment type="caution">
    <text evidence="1">The sequence shown here is derived from an EMBL/GenBank/DDBJ whole genome shotgun (WGS) entry which is preliminary data.</text>
</comment>
<dbReference type="Proteomes" id="UP001355206">
    <property type="component" value="Unassembled WGS sequence"/>
</dbReference>
<keyword evidence="2" id="KW-1185">Reference proteome</keyword>
<protein>
    <submittedName>
        <fullName evidence="1">Uncharacterized protein</fullName>
    </submittedName>
</protein>
<proteinExistence type="predicted"/>
<gene>
    <name evidence="1" type="ORF">MOTC310_07695</name>
</gene>
<organism evidence="1 2">
    <name type="scientific">Methylobacterium oryzae</name>
    <dbReference type="NCBI Taxonomy" id="334852"/>
    <lineage>
        <taxon>Bacteria</taxon>
        <taxon>Pseudomonadati</taxon>
        <taxon>Pseudomonadota</taxon>
        <taxon>Alphaproteobacteria</taxon>
        <taxon>Hyphomicrobiales</taxon>
        <taxon>Methylobacteriaceae</taxon>
        <taxon>Methylobacterium</taxon>
    </lineage>
</organism>
<sequence length="81" mass="8657">MSRIITGLPSRSREEGHVEEVINDLPRFALPRAGGGLKVMATILCQAMGLPSRRREDRSGYDAEAVAVRFALPRAGGGAHG</sequence>
<dbReference type="EMBL" id="MLCA01000001">
    <property type="protein sequence ID" value="MEE7490372.1"/>
    <property type="molecule type" value="Genomic_DNA"/>
</dbReference>
<accession>A0ABU7TKY3</accession>